<dbReference type="EMBL" id="BART01003519">
    <property type="protein sequence ID" value="GAG57759.1"/>
    <property type="molecule type" value="Genomic_DNA"/>
</dbReference>
<name>X0YN99_9ZZZZ</name>
<proteinExistence type="predicted"/>
<feature type="non-terminal residue" evidence="1">
    <location>
        <position position="1"/>
    </location>
</feature>
<protein>
    <submittedName>
        <fullName evidence="1">Uncharacterized protein</fullName>
    </submittedName>
</protein>
<organism evidence="1">
    <name type="scientific">marine sediment metagenome</name>
    <dbReference type="NCBI Taxonomy" id="412755"/>
    <lineage>
        <taxon>unclassified sequences</taxon>
        <taxon>metagenomes</taxon>
        <taxon>ecological metagenomes</taxon>
    </lineage>
</organism>
<comment type="caution">
    <text evidence="1">The sequence shown here is derived from an EMBL/GenBank/DDBJ whole genome shotgun (WGS) entry which is preliminary data.</text>
</comment>
<reference evidence="1" key="1">
    <citation type="journal article" date="2014" name="Front. Microbiol.">
        <title>High frequency of phylogenetically diverse reductive dehalogenase-homologous genes in deep subseafloor sedimentary metagenomes.</title>
        <authorList>
            <person name="Kawai M."/>
            <person name="Futagami T."/>
            <person name="Toyoda A."/>
            <person name="Takaki Y."/>
            <person name="Nishi S."/>
            <person name="Hori S."/>
            <person name="Arai W."/>
            <person name="Tsubouchi T."/>
            <person name="Morono Y."/>
            <person name="Uchiyama I."/>
            <person name="Ito T."/>
            <person name="Fujiyama A."/>
            <person name="Inagaki F."/>
            <person name="Takami H."/>
        </authorList>
    </citation>
    <scope>NUCLEOTIDE SEQUENCE</scope>
    <source>
        <strain evidence="1">Expedition CK06-06</strain>
    </source>
</reference>
<gene>
    <name evidence="1" type="ORF">S01H4_09626</name>
</gene>
<accession>X0YN99</accession>
<sequence>YPSFIWFSNTNLAFNIFSWLVSDYRIELHSSGAIPEIAPQESFTTQTMEYQTPPISSAKTERNINFSMKISNKSELIDLLKIFQNQIDTMKIY</sequence>
<dbReference type="AlphaFoldDB" id="X0YN99"/>
<evidence type="ECO:0000313" key="1">
    <source>
        <dbReference type="EMBL" id="GAG57759.1"/>
    </source>
</evidence>